<dbReference type="Proteomes" id="UP000308652">
    <property type="component" value="Unassembled WGS sequence"/>
</dbReference>
<dbReference type="Gene3D" id="3.60.40.10">
    <property type="entry name" value="PPM-type phosphatase domain"/>
    <property type="match status" value="2"/>
</dbReference>
<dbReference type="SUPFAM" id="SSF81606">
    <property type="entry name" value="PP2C-like"/>
    <property type="match status" value="1"/>
</dbReference>
<dbReference type="PANTHER" id="PTHR13832">
    <property type="entry name" value="PROTEIN PHOSPHATASE 2C"/>
    <property type="match status" value="1"/>
</dbReference>
<dbReference type="InterPro" id="IPR015655">
    <property type="entry name" value="PP2C"/>
</dbReference>
<feature type="domain" description="PPM-type phosphatase" evidence="1">
    <location>
        <begin position="111"/>
        <end position="471"/>
    </location>
</feature>
<dbReference type="OrthoDB" id="420076at2759"/>
<dbReference type="STRING" id="68775.A0A5C3LTP7"/>
<keyword evidence="3" id="KW-1185">Reference proteome</keyword>
<dbReference type="Pfam" id="PF00481">
    <property type="entry name" value="PP2C"/>
    <property type="match status" value="1"/>
</dbReference>
<proteinExistence type="predicted"/>
<protein>
    <recommendedName>
        <fullName evidence="1">PPM-type phosphatase domain-containing protein</fullName>
    </recommendedName>
</protein>
<sequence length="472" mass="51857">MQASQKAFAQNQFGFDFTFIQTMFRRFSRIPSQRRLAGLFGLTAATGIYHLSNNPRTIHADSDNINDPEKIEIGTIKVAYPIQKDMGLLEKLRDTASTYVAPTLTGLGVLRVDALSLPCDGLSHSYIDGRIGEDHNADASVVVNAIYTGYDDPMTADFLLRNLANFILHFVSSIPSRLPSSELDHQEVGAENIAVVAAEEVIPVGTTGAFKIVDQLLVANLAEHVLEEMAGGHIEKDQASALLTCGYGRSSALVSIFDCKTRMLHVALAGRGRAVVGRRSGKSSYQVTQLTTDQDESSLPIRVLGGGGLKWPLKMQERLHADFLGDPPQEPSKDVTPEPVISDFQAAPGDFLILGSNAFWDCLSNEEAVGLVGIWAEKRDSGLPRDLFPVATSPNDIWKPDQLPVTIKDRKDNTPWNTPKRFINTEKNVAYHLIRNALGGEDEVMTRALLFMSPFRKQKFKGDIAVSVIFFQ</sequence>
<evidence type="ECO:0000313" key="3">
    <source>
        <dbReference type="Proteomes" id="UP000308652"/>
    </source>
</evidence>
<dbReference type="AlphaFoldDB" id="A0A5C3LTP7"/>
<dbReference type="GO" id="GO:0004722">
    <property type="term" value="F:protein serine/threonine phosphatase activity"/>
    <property type="evidence" value="ECO:0007669"/>
    <property type="project" value="InterPro"/>
</dbReference>
<dbReference type="EMBL" id="ML213621">
    <property type="protein sequence ID" value="TFK35466.1"/>
    <property type="molecule type" value="Genomic_DNA"/>
</dbReference>
<dbReference type="PANTHER" id="PTHR13832:SF827">
    <property type="entry name" value="PROTEIN PHOSPHATASE 1L"/>
    <property type="match status" value="1"/>
</dbReference>
<accession>A0A5C3LTP7</accession>
<dbReference type="SMART" id="SM00332">
    <property type="entry name" value="PP2Cc"/>
    <property type="match status" value="1"/>
</dbReference>
<evidence type="ECO:0000313" key="2">
    <source>
        <dbReference type="EMBL" id="TFK35466.1"/>
    </source>
</evidence>
<dbReference type="InterPro" id="IPR036457">
    <property type="entry name" value="PPM-type-like_dom_sf"/>
</dbReference>
<dbReference type="PROSITE" id="PS51746">
    <property type="entry name" value="PPM_2"/>
    <property type="match status" value="1"/>
</dbReference>
<name>A0A5C3LTP7_9AGAR</name>
<organism evidence="2 3">
    <name type="scientific">Crucibulum laeve</name>
    <dbReference type="NCBI Taxonomy" id="68775"/>
    <lineage>
        <taxon>Eukaryota</taxon>
        <taxon>Fungi</taxon>
        <taxon>Dikarya</taxon>
        <taxon>Basidiomycota</taxon>
        <taxon>Agaricomycotina</taxon>
        <taxon>Agaricomycetes</taxon>
        <taxon>Agaricomycetidae</taxon>
        <taxon>Agaricales</taxon>
        <taxon>Agaricineae</taxon>
        <taxon>Nidulariaceae</taxon>
        <taxon>Crucibulum</taxon>
    </lineage>
</organism>
<evidence type="ECO:0000259" key="1">
    <source>
        <dbReference type="PROSITE" id="PS51746"/>
    </source>
</evidence>
<dbReference type="InterPro" id="IPR001932">
    <property type="entry name" value="PPM-type_phosphatase-like_dom"/>
</dbReference>
<reference evidence="2 3" key="1">
    <citation type="journal article" date="2019" name="Nat. Ecol. Evol.">
        <title>Megaphylogeny resolves global patterns of mushroom evolution.</title>
        <authorList>
            <person name="Varga T."/>
            <person name="Krizsan K."/>
            <person name="Foldi C."/>
            <person name="Dima B."/>
            <person name="Sanchez-Garcia M."/>
            <person name="Sanchez-Ramirez S."/>
            <person name="Szollosi G.J."/>
            <person name="Szarkandi J.G."/>
            <person name="Papp V."/>
            <person name="Albert L."/>
            <person name="Andreopoulos W."/>
            <person name="Angelini C."/>
            <person name="Antonin V."/>
            <person name="Barry K.W."/>
            <person name="Bougher N.L."/>
            <person name="Buchanan P."/>
            <person name="Buyck B."/>
            <person name="Bense V."/>
            <person name="Catcheside P."/>
            <person name="Chovatia M."/>
            <person name="Cooper J."/>
            <person name="Damon W."/>
            <person name="Desjardin D."/>
            <person name="Finy P."/>
            <person name="Geml J."/>
            <person name="Haridas S."/>
            <person name="Hughes K."/>
            <person name="Justo A."/>
            <person name="Karasinski D."/>
            <person name="Kautmanova I."/>
            <person name="Kiss B."/>
            <person name="Kocsube S."/>
            <person name="Kotiranta H."/>
            <person name="LaButti K.M."/>
            <person name="Lechner B.E."/>
            <person name="Liimatainen K."/>
            <person name="Lipzen A."/>
            <person name="Lukacs Z."/>
            <person name="Mihaltcheva S."/>
            <person name="Morgado L.N."/>
            <person name="Niskanen T."/>
            <person name="Noordeloos M.E."/>
            <person name="Ohm R.A."/>
            <person name="Ortiz-Santana B."/>
            <person name="Ovrebo C."/>
            <person name="Racz N."/>
            <person name="Riley R."/>
            <person name="Savchenko A."/>
            <person name="Shiryaev A."/>
            <person name="Soop K."/>
            <person name="Spirin V."/>
            <person name="Szebenyi C."/>
            <person name="Tomsovsky M."/>
            <person name="Tulloss R.E."/>
            <person name="Uehling J."/>
            <person name="Grigoriev I.V."/>
            <person name="Vagvolgyi C."/>
            <person name="Papp T."/>
            <person name="Martin F.M."/>
            <person name="Miettinen O."/>
            <person name="Hibbett D.S."/>
            <person name="Nagy L.G."/>
        </authorList>
    </citation>
    <scope>NUCLEOTIDE SEQUENCE [LARGE SCALE GENOMIC DNA]</scope>
    <source>
        <strain evidence="2 3">CBS 166.37</strain>
    </source>
</reference>
<gene>
    <name evidence="2" type="ORF">BDQ12DRAFT_725994</name>
</gene>